<dbReference type="GO" id="GO:0009228">
    <property type="term" value="P:thiamine biosynthetic process"/>
    <property type="evidence" value="ECO:0007669"/>
    <property type="project" value="UniProtKB-KW"/>
</dbReference>
<protein>
    <recommendedName>
        <fullName evidence="1">Thiamine-monophosphate kinase</fullName>
        <shortName evidence="1">TMP kinase</shortName>
        <shortName evidence="1">Thiamine-phosphate kinase</shortName>
        <ecNumber evidence="1">2.7.4.16</ecNumber>
    </recommendedName>
</protein>
<evidence type="ECO:0000259" key="2">
    <source>
        <dbReference type="Pfam" id="PF00586"/>
    </source>
</evidence>
<keyword evidence="1" id="KW-0547">Nucleotide-binding</keyword>
<dbReference type="InterPro" id="IPR036676">
    <property type="entry name" value="PurM-like_C_sf"/>
</dbReference>
<keyword evidence="1" id="KW-0808">Transferase</keyword>
<dbReference type="InterPro" id="IPR016188">
    <property type="entry name" value="PurM-like_N"/>
</dbReference>
<comment type="similarity">
    <text evidence="1">Belongs to the thiamine-monophosphate kinase family.</text>
</comment>
<feature type="binding site" evidence="1">
    <location>
        <position position="52"/>
    </location>
    <ligand>
        <name>Mg(2+)</name>
        <dbReference type="ChEBI" id="CHEBI:18420"/>
        <label>4</label>
    </ligand>
</feature>
<dbReference type="GO" id="GO:0009030">
    <property type="term" value="F:thiamine-phosphate kinase activity"/>
    <property type="evidence" value="ECO:0007669"/>
    <property type="project" value="UniProtKB-UniRule"/>
</dbReference>
<keyword evidence="1" id="KW-0784">Thiamine biosynthesis</keyword>
<dbReference type="GO" id="GO:0009229">
    <property type="term" value="P:thiamine diphosphate biosynthetic process"/>
    <property type="evidence" value="ECO:0007669"/>
    <property type="project" value="UniProtKB-UniRule"/>
</dbReference>
<dbReference type="Pfam" id="PF00586">
    <property type="entry name" value="AIRS"/>
    <property type="match status" value="1"/>
</dbReference>
<comment type="pathway">
    <text evidence="1">Cofactor biosynthesis; thiamine diphosphate biosynthesis; thiamine diphosphate from thiamine phosphate: step 1/1.</text>
</comment>
<keyword evidence="1 4" id="KW-0418">Kinase</keyword>
<feature type="binding site" evidence="1">
    <location>
        <position position="342"/>
    </location>
    <ligand>
        <name>substrate</name>
    </ligand>
</feature>
<feature type="binding site" evidence="1">
    <location>
        <position position="113"/>
    </location>
    <ligand>
        <name>ATP</name>
        <dbReference type="ChEBI" id="CHEBI:30616"/>
    </ligand>
</feature>
<dbReference type="InterPro" id="IPR010918">
    <property type="entry name" value="PurM-like_C_dom"/>
</dbReference>
<dbReference type="SUPFAM" id="SSF56042">
    <property type="entry name" value="PurM C-terminal domain-like"/>
    <property type="match status" value="1"/>
</dbReference>
<keyword evidence="1" id="KW-0479">Metal-binding</keyword>
<dbReference type="EMBL" id="PYHP01000048">
    <property type="protein sequence ID" value="PUA37807.1"/>
    <property type="molecule type" value="Genomic_DNA"/>
</dbReference>
<dbReference type="InterPro" id="IPR006283">
    <property type="entry name" value="ThiL-like"/>
</dbReference>
<evidence type="ECO:0000259" key="3">
    <source>
        <dbReference type="Pfam" id="PF02769"/>
    </source>
</evidence>
<comment type="caution">
    <text evidence="4">The sequence shown here is derived from an EMBL/GenBank/DDBJ whole genome shotgun (WGS) entry which is preliminary data.</text>
</comment>
<feature type="binding site" evidence="1">
    <location>
        <position position="37"/>
    </location>
    <ligand>
        <name>Mg(2+)</name>
        <dbReference type="ChEBI" id="CHEBI:18420"/>
        <label>4</label>
    </ligand>
</feature>
<dbReference type="Gene3D" id="3.30.1330.10">
    <property type="entry name" value="PurM-like, N-terminal domain"/>
    <property type="match status" value="1"/>
</dbReference>
<feature type="binding site" evidence="1">
    <location>
        <begin position="130"/>
        <end position="131"/>
    </location>
    <ligand>
        <name>ATP</name>
        <dbReference type="ChEBI" id="CHEBI:30616"/>
    </ligand>
</feature>
<evidence type="ECO:0000256" key="1">
    <source>
        <dbReference type="HAMAP-Rule" id="MF_02128"/>
    </source>
</evidence>
<keyword evidence="1" id="KW-0067">ATP-binding</keyword>
<dbReference type="InterPro" id="IPR036921">
    <property type="entry name" value="PurM-like_N_sf"/>
</dbReference>
<dbReference type="Pfam" id="PF02769">
    <property type="entry name" value="AIRS_C"/>
    <property type="match status" value="1"/>
</dbReference>
<keyword evidence="1" id="KW-0460">Magnesium</keyword>
<dbReference type="UniPathway" id="UPA00060">
    <property type="reaction ID" value="UER00142"/>
</dbReference>
<feature type="binding site" evidence="1">
    <location>
        <position position="61"/>
    </location>
    <ligand>
        <name>substrate</name>
    </ligand>
</feature>
<feature type="binding site" evidence="1">
    <location>
        <position position="232"/>
    </location>
    <ligand>
        <name>Mg(2+)</name>
        <dbReference type="ChEBI" id="CHEBI:18420"/>
        <label>3</label>
    </ligand>
</feature>
<dbReference type="AlphaFoldDB" id="A0A2T6G0X7"/>
<feature type="binding site" evidence="1">
    <location>
        <position position="83"/>
    </location>
    <ligand>
        <name>Mg(2+)</name>
        <dbReference type="ChEBI" id="CHEBI:18420"/>
        <label>3</label>
    </ligand>
</feature>
<feature type="binding site" evidence="1">
    <location>
        <position position="235"/>
    </location>
    <ligand>
        <name>Mg(2+)</name>
        <dbReference type="ChEBI" id="CHEBI:18420"/>
        <label>5</label>
    </ligand>
</feature>
<evidence type="ECO:0000313" key="4">
    <source>
        <dbReference type="EMBL" id="PUA37807.1"/>
    </source>
</evidence>
<dbReference type="Gene3D" id="3.90.650.10">
    <property type="entry name" value="PurM-like C-terminal domain"/>
    <property type="match status" value="1"/>
</dbReference>
<dbReference type="EC" id="2.7.4.16" evidence="1"/>
<dbReference type="Proteomes" id="UP000244184">
    <property type="component" value="Unassembled WGS sequence"/>
</dbReference>
<feature type="binding site" evidence="1">
    <location>
        <position position="37"/>
    </location>
    <ligand>
        <name>Mg(2+)</name>
        <dbReference type="ChEBI" id="CHEBI:18420"/>
        <label>3</label>
    </ligand>
</feature>
<dbReference type="PANTHER" id="PTHR30270:SF0">
    <property type="entry name" value="THIAMINE-MONOPHOSPHATE KINASE"/>
    <property type="match status" value="1"/>
</dbReference>
<feature type="binding site" evidence="1">
    <location>
        <position position="54"/>
    </location>
    <ligand>
        <name>Mg(2+)</name>
        <dbReference type="ChEBI" id="CHEBI:18420"/>
        <label>1</label>
    </ligand>
</feature>
<proteinExistence type="inferred from homology"/>
<dbReference type="GO" id="GO:0000287">
    <property type="term" value="F:magnesium ion binding"/>
    <property type="evidence" value="ECO:0007669"/>
    <property type="project" value="UniProtKB-UniRule"/>
</dbReference>
<dbReference type="PIRSF" id="PIRSF005303">
    <property type="entry name" value="Thiam_monoph_kin"/>
    <property type="match status" value="1"/>
</dbReference>
<feature type="binding site" evidence="1">
    <location>
        <position position="234"/>
    </location>
    <ligand>
        <name>ATP</name>
        <dbReference type="ChEBI" id="CHEBI:30616"/>
    </ligand>
</feature>
<comment type="catalytic activity">
    <reaction evidence="1">
        <text>thiamine phosphate + ATP = thiamine diphosphate + ADP</text>
        <dbReference type="Rhea" id="RHEA:15913"/>
        <dbReference type="ChEBI" id="CHEBI:30616"/>
        <dbReference type="ChEBI" id="CHEBI:37575"/>
        <dbReference type="ChEBI" id="CHEBI:58937"/>
        <dbReference type="ChEBI" id="CHEBI:456216"/>
        <dbReference type="EC" id="2.7.4.16"/>
    </reaction>
</comment>
<feature type="binding site" evidence="1">
    <location>
        <position position="285"/>
    </location>
    <ligand>
        <name>substrate</name>
    </ligand>
</feature>
<feature type="domain" description="PurM-like N-terminal" evidence="2">
    <location>
        <begin position="35"/>
        <end position="148"/>
    </location>
</feature>
<gene>
    <name evidence="1 4" type="primary">thiL</name>
    <name evidence="4" type="ORF">C8Z91_18895</name>
</gene>
<dbReference type="CDD" id="cd02194">
    <property type="entry name" value="ThiL"/>
    <property type="match status" value="1"/>
</dbReference>
<name>A0A2T6G0X7_9BACL</name>
<dbReference type="PANTHER" id="PTHR30270">
    <property type="entry name" value="THIAMINE-MONOPHOSPHATE KINASE"/>
    <property type="match status" value="1"/>
</dbReference>
<feature type="binding site" evidence="1">
    <location>
        <position position="83"/>
    </location>
    <ligand>
        <name>Mg(2+)</name>
        <dbReference type="ChEBI" id="CHEBI:18420"/>
        <label>2</label>
    </ligand>
</feature>
<organism evidence="4 5">
    <name type="scientific">Paenibacillus elgii</name>
    <dbReference type="NCBI Taxonomy" id="189691"/>
    <lineage>
        <taxon>Bacteria</taxon>
        <taxon>Bacillati</taxon>
        <taxon>Bacillota</taxon>
        <taxon>Bacilli</taxon>
        <taxon>Bacillales</taxon>
        <taxon>Paenibacillaceae</taxon>
        <taxon>Paenibacillus</taxon>
    </lineage>
</organism>
<feature type="binding site" evidence="1">
    <location>
        <position position="131"/>
    </location>
    <ligand>
        <name>Mg(2+)</name>
        <dbReference type="ChEBI" id="CHEBI:18420"/>
        <label>1</label>
    </ligand>
</feature>
<evidence type="ECO:0000313" key="5">
    <source>
        <dbReference type="Proteomes" id="UP000244184"/>
    </source>
</evidence>
<dbReference type="GO" id="GO:0005524">
    <property type="term" value="F:ATP binding"/>
    <property type="evidence" value="ECO:0007669"/>
    <property type="project" value="UniProtKB-UniRule"/>
</dbReference>
<dbReference type="NCBIfam" id="TIGR01379">
    <property type="entry name" value="thiL"/>
    <property type="match status" value="1"/>
</dbReference>
<sequence length="347" mass="37338">MDVSSVDEFTLIDLLNGGQQTIAFQRAGGVETGIGDDAAVVRASSDSRWILTCDTMTEDIHFKRVTMRDADIGYKAMASAVSDIAAMGGTPRYALVALSMPKSTPVEQVRAMYDGLYECANRYRVVVAGGDTTSCIGGVTLTVTVIGETEPDKALLRSAARLGDVVFITGFTGDSAAGLEWLLGKNKPSEEWDDDPELKQYPGLIRAHCRPEPQIQAGELLRRSGFCHALNDVSDGIASEAWEIAAASNIGIDLIEDRIPVSGELLDYASKQGKDPLDYMLYGGEDYQLIGTAPAEHAVELQMKFKEAGLPLYLIGYVHGEHSGVRLVRSDGGAVPLAKRGYNHFTG</sequence>
<reference evidence="4 5" key="1">
    <citation type="submission" date="2018-03" db="EMBL/GenBank/DDBJ databases">
        <title>Genome sequence of Paenibacillus elgii strain AC13 an antimicrobial compound producing bacteria.</title>
        <authorList>
            <person name="Kurokawa A.S."/>
            <person name="Araujo J.F."/>
            <person name="Costa R.A."/>
            <person name="Ortega D.B."/>
            <person name="Pires A.S."/>
            <person name="Pappas G.J.Jr."/>
            <person name="Franco O.L."/>
            <person name="Barreto C."/>
            <person name="Magalhaes B.S."/>
            <person name="Kruger R.H."/>
        </authorList>
    </citation>
    <scope>NUCLEOTIDE SEQUENCE [LARGE SCALE GENOMIC DNA]</scope>
    <source>
        <strain evidence="4 5">AC13</strain>
    </source>
</reference>
<dbReference type="HAMAP" id="MF_02128">
    <property type="entry name" value="TMP_kinase"/>
    <property type="match status" value="1"/>
</dbReference>
<feature type="domain" description="PurM-like C-terminal" evidence="3">
    <location>
        <begin position="195"/>
        <end position="323"/>
    </location>
</feature>
<comment type="miscellaneous">
    <text evidence="1">Reaction mechanism of ThiL seems to utilize a direct, inline transfer of the gamma-phosphate of ATP to TMP rather than a phosphorylated enzyme intermediate.</text>
</comment>
<accession>A0A2T6G0X7</accession>
<comment type="caution">
    <text evidence="1">Lacks conserved residue(s) required for the propagation of feature annotation.</text>
</comment>
<dbReference type="SUPFAM" id="SSF55326">
    <property type="entry name" value="PurM N-terminal domain-like"/>
    <property type="match status" value="1"/>
</dbReference>
<feature type="binding site" evidence="1">
    <location>
        <position position="157"/>
    </location>
    <ligand>
        <name>ATP</name>
        <dbReference type="ChEBI" id="CHEBI:30616"/>
    </ligand>
</feature>
<feature type="binding site" evidence="1">
    <location>
        <position position="83"/>
    </location>
    <ligand>
        <name>Mg(2+)</name>
        <dbReference type="ChEBI" id="CHEBI:18420"/>
        <label>4</label>
    </ligand>
</feature>
<comment type="function">
    <text evidence="1">Catalyzes the ATP-dependent phosphorylation of thiamine-monophosphate (TMP) to form thiamine-pyrophosphate (TPP), the active form of vitamin B1.</text>
</comment>
<feature type="binding site" evidence="1">
    <location>
        <position position="54"/>
    </location>
    <ligand>
        <name>Mg(2+)</name>
        <dbReference type="ChEBI" id="CHEBI:18420"/>
        <label>2</label>
    </ligand>
</feature>